<evidence type="ECO:0000313" key="4">
    <source>
        <dbReference type="EMBL" id="KAJ3575676.1"/>
    </source>
</evidence>
<keyword evidence="2" id="KW-1133">Transmembrane helix</keyword>
<dbReference type="PANTHER" id="PTHR40465">
    <property type="entry name" value="CHROMOSOME 1, WHOLE GENOME SHOTGUN SEQUENCE"/>
    <property type="match status" value="1"/>
</dbReference>
<dbReference type="InterPro" id="IPR045339">
    <property type="entry name" value="DUF6534"/>
</dbReference>
<feature type="region of interest" description="Disordered" evidence="1">
    <location>
        <begin position="268"/>
        <end position="291"/>
    </location>
</feature>
<gene>
    <name evidence="4" type="ORF">NP233_g947</name>
</gene>
<evidence type="ECO:0000313" key="5">
    <source>
        <dbReference type="Proteomes" id="UP001213000"/>
    </source>
</evidence>
<evidence type="ECO:0000256" key="1">
    <source>
        <dbReference type="SAM" id="MobiDB-lite"/>
    </source>
</evidence>
<feature type="transmembrane region" description="Helical" evidence="2">
    <location>
        <begin position="159"/>
        <end position="183"/>
    </location>
</feature>
<dbReference type="PANTHER" id="PTHR40465:SF1">
    <property type="entry name" value="DUF6534 DOMAIN-CONTAINING PROTEIN"/>
    <property type="match status" value="1"/>
</dbReference>
<comment type="caution">
    <text evidence="4">The sequence shown here is derived from an EMBL/GenBank/DDBJ whole genome shotgun (WGS) entry which is preliminary data.</text>
</comment>
<feature type="transmembrane region" description="Helical" evidence="2">
    <location>
        <begin position="102"/>
        <end position="122"/>
    </location>
</feature>
<keyword evidence="2" id="KW-0472">Membrane</keyword>
<evidence type="ECO:0000259" key="3">
    <source>
        <dbReference type="Pfam" id="PF20152"/>
    </source>
</evidence>
<accession>A0AAD5W346</accession>
<keyword evidence="5" id="KW-1185">Reference proteome</keyword>
<name>A0AAD5W346_9AGAR</name>
<keyword evidence="2" id="KW-0812">Transmembrane</keyword>
<dbReference type="AlphaFoldDB" id="A0AAD5W346"/>
<protein>
    <recommendedName>
        <fullName evidence="3">DUF6534 domain-containing protein</fullName>
    </recommendedName>
</protein>
<dbReference type="EMBL" id="JANIEX010000030">
    <property type="protein sequence ID" value="KAJ3575676.1"/>
    <property type="molecule type" value="Genomic_DNA"/>
</dbReference>
<dbReference type="Pfam" id="PF20152">
    <property type="entry name" value="DUF6534"/>
    <property type="match status" value="1"/>
</dbReference>
<dbReference type="Proteomes" id="UP001213000">
    <property type="component" value="Unassembled WGS sequence"/>
</dbReference>
<reference evidence="4" key="1">
    <citation type="submission" date="2022-07" db="EMBL/GenBank/DDBJ databases">
        <title>Genome Sequence of Leucocoprinus birnbaumii.</title>
        <authorList>
            <person name="Buettner E."/>
        </authorList>
    </citation>
    <scope>NUCLEOTIDE SEQUENCE</scope>
    <source>
        <strain evidence="4">VT141</strain>
    </source>
</reference>
<feature type="domain" description="DUF6534" evidence="3">
    <location>
        <begin position="106"/>
        <end position="209"/>
    </location>
</feature>
<organism evidence="4 5">
    <name type="scientific">Leucocoprinus birnbaumii</name>
    <dbReference type="NCBI Taxonomy" id="56174"/>
    <lineage>
        <taxon>Eukaryota</taxon>
        <taxon>Fungi</taxon>
        <taxon>Dikarya</taxon>
        <taxon>Basidiomycota</taxon>
        <taxon>Agaricomycotina</taxon>
        <taxon>Agaricomycetes</taxon>
        <taxon>Agaricomycetidae</taxon>
        <taxon>Agaricales</taxon>
        <taxon>Agaricineae</taxon>
        <taxon>Agaricaceae</taxon>
        <taxon>Leucocoprinus</taxon>
    </lineage>
</organism>
<feature type="transmembrane region" description="Helical" evidence="2">
    <location>
        <begin position="25"/>
        <end position="45"/>
    </location>
</feature>
<proteinExistence type="predicted"/>
<sequence length="291" mass="32050">MIMDDAFFWFVYHFGDYSALFNHNLASISGPFLDAIITFTVQMVYCWRLWKLGKQRALPMICAILALLSCASGMTTGIHSILDPKHSDKASRNPILKEINLWLFSTAVTDILIASSMTYLVYNTQSHSILTLILHPPKLVKYKREGAVARSTLTVVKRILILTLETSAITAAVAIALVTSFLVPSITQPKTTVYIALYSNCFMVLLNQRIYYGTPGGTTEEIGTLSIASHRTIPIRGMVSQSDTNYSSDADQSKGQVSVIRFKETRSGDDSAAMEMDDLHGSKGGSTSVFV</sequence>
<evidence type="ECO:0000256" key="2">
    <source>
        <dbReference type="SAM" id="Phobius"/>
    </source>
</evidence>
<feature type="transmembrane region" description="Helical" evidence="2">
    <location>
        <begin position="57"/>
        <end position="82"/>
    </location>
</feature>